<feature type="transmembrane region" description="Helical" evidence="5">
    <location>
        <begin position="82"/>
        <end position="105"/>
    </location>
</feature>
<feature type="transmembrane region" description="Helical" evidence="5">
    <location>
        <begin position="111"/>
        <end position="130"/>
    </location>
</feature>
<feature type="non-terminal residue" evidence="7">
    <location>
        <position position="1"/>
    </location>
</feature>
<dbReference type="Proteomes" id="UP000054562">
    <property type="component" value="Unassembled WGS sequence"/>
</dbReference>
<feature type="domain" description="EXS" evidence="6">
    <location>
        <begin position="4"/>
        <end position="74"/>
    </location>
</feature>
<proteinExistence type="predicted"/>
<dbReference type="EMBL" id="GG665044">
    <property type="protein sequence ID" value="KNG75309.1"/>
    <property type="molecule type" value="Genomic_DNA"/>
</dbReference>
<evidence type="ECO:0000256" key="3">
    <source>
        <dbReference type="ARBA" id="ARBA00022989"/>
    </source>
</evidence>
<gene>
    <name evidence="7" type="ORF">PFMG_01512</name>
</gene>
<evidence type="ECO:0000313" key="8">
    <source>
        <dbReference type="Proteomes" id="UP000054562"/>
    </source>
</evidence>
<reference evidence="8" key="1">
    <citation type="submission" date="2015-07" db="EMBL/GenBank/DDBJ databases">
        <title>Annotation of Plasmodium falciparum IGH-CR14.</title>
        <authorList>
            <consortium name="The Broad Institute Genome Sequencing Platform"/>
            <person name="Volkman S.K."/>
            <person name="Neafsey D.E."/>
            <person name="Dash A.P."/>
            <person name="Chitnis C.E."/>
            <person name="Hartl D.L."/>
            <person name="Young S.K."/>
            <person name="Zeng Q."/>
            <person name="Koehrsen M."/>
            <person name="Alvarado L."/>
            <person name="Berlin A."/>
            <person name="Borenstein D."/>
            <person name="Chapman S.B."/>
            <person name="Chen Z."/>
            <person name="Engels R."/>
            <person name="Freedman E."/>
            <person name="Gellesch M."/>
            <person name="Goldberg J."/>
            <person name="Griggs A."/>
            <person name="Gujja S."/>
            <person name="Heilman E.R."/>
            <person name="Heiman D.I."/>
            <person name="Howarth C."/>
            <person name="Jen D."/>
            <person name="Larson L."/>
            <person name="Mehta T."/>
            <person name="Neiman D."/>
            <person name="Park D."/>
            <person name="Pearson M."/>
            <person name="Roberts A."/>
            <person name="Saif S."/>
            <person name="Shea T."/>
            <person name="Shenoy N."/>
            <person name="Sisk P."/>
            <person name="Stolte C."/>
            <person name="Sykes S."/>
            <person name="Walk T."/>
            <person name="White J."/>
            <person name="Yandava C."/>
            <person name="Haas B."/>
            <person name="Henn M.R."/>
            <person name="Nusbaum C."/>
            <person name="Birren B."/>
        </authorList>
    </citation>
    <scope>NUCLEOTIDE SEQUENCE [LARGE SCALE GENOMIC DNA]</scope>
    <source>
        <strain evidence="8">IGH-CR14</strain>
    </source>
</reference>
<keyword evidence="2 5" id="KW-0812">Transmembrane</keyword>
<comment type="subcellular location">
    <subcellularLocation>
        <location evidence="1">Membrane</location>
        <topology evidence="1">Multi-pass membrane protein</topology>
    </subcellularLocation>
</comment>
<evidence type="ECO:0000256" key="4">
    <source>
        <dbReference type="ARBA" id="ARBA00023136"/>
    </source>
</evidence>
<evidence type="ECO:0000313" key="7">
    <source>
        <dbReference type="EMBL" id="KNG75309.1"/>
    </source>
</evidence>
<dbReference type="GO" id="GO:0016020">
    <property type="term" value="C:membrane"/>
    <property type="evidence" value="ECO:0007669"/>
    <property type="project" value="UniProtKB-SubCell"/>
</dbReference>
<dbReference type="InterPro" id="IPR004342">
    <property type="entry name" value="EXS_C"/>
</dbReference>
<dbReference type="AlphaFoldDB" id="A0A0L1I6R7"/>
<accession>A0A0L1I6R7</accession>
<evidence type="ECO:0000256" key="5">
    <source>
        <dbReference type="SAM" id="Phobius"/>
    </source>
</evidence>
<keyword evidence="3 5" id="KW-1133">Transmembrane helix</keyword>
<reference evidence="8" key="2">
    <citation type="submission" date="2015-07" db="EMBL/GenBank/DDBJ databases">
        <title>The genome sequence of Plasmodium falciparum IGH-CR14.</title>
        <authorList>
            <consortium name="The Broad Institute Genome Sequencing Platform"/>
            <person name="Volkman S.K."/>
            <person name="Neafsey D.E."/>
            <person name="Dash A.P."/>
            <person name="Chitnis C.E."/>
            <person name="Hartl D.L."/>
            <person name="Young S.K."/>
            <person name="Kodira C.D."/>
            <person name="Zeng Q."/>
            <person name="Koehrsen M."/>
            <person name="Godfrey P."/>
            <person name="Alvarado L."/>
            <person name="Berlin A."/>
            <person name="Borenstein D."/>
            <person name="Chen Z."/>
            <person name="Engels R."/>
            <person name="Freedman E."/>
            <person name="Gellesch M."/>
            <person name="Goldberg J."/>
            <person name="Griggs A."/>
            <person name="Gujja S."/>
            <person name="Heiman D."/>
            <person name="Hepburn T."/>
            <person name="Howarth C."/>
            <person name="Jen D."/>
            <person name="Larson L."/>
            <person name="Lewis B."/>
            <person name="Mehta T."/>
            <person name="Park D."/>
            <person name="Pearson M."/>
            <person name="Roberts A."/>
            <person name="Saif S."/>
            <person name="Shea T."/>
            <person name="Shenoy N."/>
            <person name="Sisk P."/>
            <person name="Stolte C."/>
            <person name="Sykes S."/>
            <person name="Walk T."/>
            <person name="White J."/>
            <person name="Yandava C."/>
            <person name="Wirth D.F."/>
            <person name="Nusbaum C."/>
            <person name="Birren B."/>
        </authorList>
    </citation>
    <scope>NUCLEOTIDE SEQUENCE [LARGE SCALE GENOMIC DNA]</scope>
    <source>
        <strain evidence="8">IGH-CR14</strain>
    </source>
</reference>
<dbReference type="Pfam" id="PF03124">
    <property type="entry name" value="EXS"/>
    <property type="match status" value="1"/>
</dbReference>
<evidence type="ECO:0000259" key="6">
    <source>
        <dbReference type="Pfam" id="PF03124"/>
    </source>
</evidence>
<evidence type="ECO:0000256" key="1">
    <source>
        <dbReference type="ARBA" id="ARBA00004141"/>
    </source>
</evidence>
<sequence>ETNFVFSSLLRVLLSGLFLVNNVNLLDNIIGDILTSLSKTFSDVQYFLCFLLKGMKTKEPAKCPSPIFGFDIYTSKLNFSLFLCYWINLYIFRLTWAITIMPINIFENKEINSFLITFFLMFIEVLRRSIVPRLTKKKKF</sequence>
<protein>
    <recommendedName>
        <fullName evidence="6">EXS domain-containing protein</fullName>
    </recommendedName>
</protein>
<dbReference type="OrthoDB" id="9970435at2759"/>
<name>A0A0L1I6R7_PLAFA</name>
<organism evidence="7 8">
    <name type="scientific">Plasmodium falciparum IGH-CR14</name>
    <dbReference type="NCBI Taxonomy" id="580059"/>
    <lineage>
        <taxon>Eukaryota</taxon>
        <taxon>Sar</taxon>
        <taxon>Alveolata</taxon>
        <taxon>Apicomplexa</taxon>
        <taxon>Aconoidasida</taxon>
        <taxon>Haemosporida</taxon>
        <taxon>Plasmodiidae</taxon>
        <taxon>Plasmodium</taxon>
        <taxon>Plasmodium (Laverania)</taxon>
    </lineage>
</organism>
<evidence type="ECO:0000256" key="2">
    <source>
        <dbReference type="ARBA" id="ARBA00022692"/>
    </source>
</evidence>
<keyword evidence="4 5" id="KW-0472">Membrane</keyword>